<organism evidence="6">
    <name type="scientific">Cyberlindnera fabianii</name>
    <name type="common">Yeast</name>
    <name type="synonym">Hansenula fabianii</name>
    <dbReference type="NCBI Taxonomy" id="36022"/>
    <lineage>
        <taxon>Eukaryota</taxon>
        <taxon>Fungi</taxon>
        <taxon>Dikarya</taxon>
        <taxon>Ascomycota</taxon>
        <taxon>Saccharomycotina</taxon>
        <taxon>Saccharomycetes</taxon>
        <taxon>Phaffomycetales</taxon>
        <taxon>Phaffomycetaceae</taxon>
        <taxon>Cyberlindnera</taxon>
    </lineage>
</organism>
<protein>
    <submittedName>
        <fullName evidence="6">CYFA0S27e00826g1_1</fullName>
    </submittedName>
</protein>
<comment type="subcellular location">
    <subcellularLocation>
        <location evidence="1">Bud neck</location>
    </subcellularLocation>
</comment>
<keyword evidence="3 4" id="KW-0342">GTP-binding</keyword>
<dbReference type="PhylomeDB" id="A0A061BCD9"/>
<dbReference type="Gene3D" id="3.40.50.300">
    <property type="entry name" value="P-loop containing nucleotide triphosphate hydrolases"/>
    <property type="match status" value="1"/>
</dbReference>
<evidence type="ECO:0000256" key="2">
    <source>
        <dbReference type="ARBA" id="ARBA00022741"/>
    </source>
</evidence>
<dbReference type="PROSITE" id="PS51719">
    <property type="entry name" value="G_SEPTIN"/>
    <property type="match status" value="1"/>
</dbReference>
<name>A0A061BCD9_CYBFA</name>
<dbReference type="PIRSF" id="PIRSF006698">
    <property type="entry name" value="Septin"/>
    <property type="match status" value="1"/>
</dbReference>
<dbReference type="Pfam" id="PF00735">
    <property type="entry name" value="Septin"/>
    <property type="match status" value="1"/>
</dbReference>
<gene>
    <name evidence="6" type="ORF">CYFA0S_27e00826g</name>
</gene>
<dbReference type="VEuPathDB" id="FungiDB:BON22_5005"/>
<evidence type="ECO:0000313" key="6">
    <source>
        <dbReference type="EMBL" id="CDR47021.1"/>
    </source>
</evidence>
<sequence>MILDNSMIQNSLLSPEALRRRKNLKKGIDFTLLVIGQEGSGKVSFINTLCNQTVLDKDTFNIKPEHSSVSPGIDIVKLHVNITDDKDSTPIALDIVMTPGFGDNIDNSRCITRVVDFIEREFDQMLEEECSIQRNPKFKDGRPHVALFFIKPTSRGLREMDVIALKRLTKLVNVIPVIAKADSLTDDELKLNKRLIMGDIRANKIKIYDFSTDSLDNEAIAEAQWLFETVPFAVAGSYEKGYIDGKMVHTREYDWGTMHVEDTDHTDFTTLRNSLFGSHLEELKTSSHQVLYESWRRDKLASNGGVLNANTISSNYSKPGSKSTSMVHPTPYVENLTESNVSLTELFKTDILGPTTLLEIERKKKQMEAYMADLKSLEMRLRNTGINA</sequence>
<dbReference type="AlphaFoldDB" id="A0A061BCD9"/>
<dbReference type="GO" id="GO:0031105">
    <property type="term" value="C:septin complex"/>
    <property type="evidence" value="ECO:0007669"/>
    <property type="project" value="UniProtKB-ARBA"/>
</dbReference>
<evidence type="ECO:0000259" key="5">
    <source>
        <dbReference type="PROSITE" id="PS51719"/>
    </source>
</evidence>
<dbReference type="OrthoDB" id="416553at2759"/>
<feature type="domain" description="Septin-type G" evidence="5">
    <location>
        <begin position="26"/>
        <end position="302"/>
    </location>
</feature>
<evidence type="ECO:0000256" key="4">
    <source>
        <dbReference type="RuleBase" id="RU004560"/>
    </source>
</evidence>
<proteinExistence type="inferred from homology"/>
<dbReference type="CDD" id="cd01850">
    <property type="entry name" value="CDC_Septin"/>
    <property type="match status" value="1"/>
</dbReference>
<dbReference type="InterPro" id="IPR027417">
    <property type="entry name" value="P-loop_NTPase"/>
</dbReference>
<dbReference type="GO" id="GO:0005525">
    <property type="term" value="F:GTP binding"/>
    <property type="evidence" value="ECO:0007669"/>
    <property type="project" value="UniProtKB-KW"/>
</dbReference>
<evidence type="ECO:0000256" key="1">
    <source>
        <dbReference type="ARBA" id="ARBA00004266"/>
    </source>
</evidence>
<accession>A0A061BCD9</accession>
<dbReference type="SUPFAM" id="SSF52540">
    <property type="entry name" value="P-loop containing nucleoside triphosphate hydrolases"/>
    <property type="match status" value="1"/>
</dbReference>
<dbReference type="InterPro" id="IPR030379">
    <property type="entry name" value="G_SEPTIN_dom"/>
</dbReference>
<dbReference type="PANTHER" id="PTHR18884">
    <property type="entry name" value="SEPTIN"/>
    <property type="match status" value="1"/>
</dbReference>
<dbReference type="EMBL" id="LK052912">
    <property type="protein sequence ID" value="CDR47021.1"/>
    <property type="molecule type" value="Genomic_DNA"/>
</dbReference>
<comment type="similarity">
    <text evidence="4">Belongs to the TRAFAC class TrmE-Era-EngA-EngB-Septin-like GTPase superfamily. Septin GTPase family.</text>
</comment>
<dbReference type="InterPro" id="IPR016491">
    <property type="entry name" value="Septin"/>
</dbReference>
<evidence type="ECO:0000256" key="3">
    <source>
        <dbReference type="ARBA" id="ARBA00023134"/>
    </source>
</evidence>
<reference evidence="6" key="1">
    <citation type="journal article" date="2014" name="Genome Announc.">
        <title>Genome sequence of the yeast Cyberlindnera fabianii (Hansenula fabianii).</title>
        <authorList>
            <person name="Freel K.C."/>
            <person name="Sarilar V."/>
            <person name="Neuveglise C."/>
            <person name="Devillers H."/>
            <person name="Friedrich A."/>
            <person name="Schacherer J."/>
        </authorList>
    </citation>
    <scope>NUCLEOTIDE SEQUENCE</scope>
    <source>
        <strain evidence="6">YJS4271</strain>
    </source>
</reference>
<keyword evidence="2 4" id="KW-0547">Nucleotide-binding</keyword>
<dbReference type="GO" id="GO:0005935">
    <property type="term" value="C:cellular bud neck"/>
    <property type="evidence" value="ECO:0007669"/>
    <property type="project" value="UniProtKB-SubCell"/>
</dbReference>